<feature type="compositionally biased region" description="Acidic residues" evidence="5">
    <location>
        <begin position="118"/>
        <end position="140"/>
    </location>
</feature>
<reference evidence="6 7" key="1">
    <citation type="journal article" date="2014" name="BMC Genomics">
        <title>Comparative genomics of the major fungal agents of human and animal Sporotrichosis: Sporothrix schenckii and Sporothrix brasiliensis.</title>
        <authorList>
            <person name="Teixeira M.M."/>
            <person name="de Almeida L.G."/>
            <person name="Kubitschek-Barreira P."/>
            <person name="Alves F.L."/>
            <person name="Kioshima E.S."/>
            <person name="Abadio A.K."/>
            <person name="Fernandes L."/>
            <person name="Derengowski L.S."/>
            <person name="Ferreira K.S."/>
            <person name="Souza R.C."/>
            <person name="Ruiz J.C."/>
            <person name="de Andrade N.C."/>
            <person name="Paes H.C."/>
            <person name="Nicola A.M."/>
            <person name="Albuquerque P."/>
            <person name="Gerber A.L."/>
            <person name="Martins V.P."/>
            <person name="Peconick L.D."/>
            <person name="Neto A.V."/>
            <person name="Chaucanez C.B."/>
            <person name="Silva P.A."/>
            <person name="Cunha O.L."/>
            <person name="de Oliveira F.F."/>
            <person name="dos Santos T.C."/>
            <person name="Barros A.L."/>
            <person name="Soares M.A."/>
            <person name="de Oliveira L.M."/>
            <person name="Marini M.M."/>
            <person name="Villalobos-Duno H."/>
            <person name="Cunha M.M."/>
            <person name="de Hoog S."/>
            <person name="da Silveira J.F."/>
            <person name="Henrissat B."/>
            <person name="Nino-Vega G.A."/>
            <person name="Cisalpino P.S."/>
            <person name="Mora-Montes H.M."/>
            <person name="Almeida S.R."/>
            <person name="Stajich J.E."/>
            <person name="Lopes-Bezerra L.M."/>
            <person name="Vasconcelos A.T."/>
            <person name="Felipe M.S."/>
        </authorList>
    </citation>
    <scope>NUCLEOTIDE SEQUENCE [LARGE SCALE GENOMIC DNA]</scope>
    <source>
        <strain evidence="6 7">5110</strain>
    </source>
</reference>
<dbReference type="GO" id="GO:0005730">
    <property type="term" value="C:nucleolus"/>
    <property type="evidence" value="ECO:0007669"/>
    <property type="project" value="UniProtKB-SubCell"/>
</dbReference>
<feature type="compositionally biased region" description="Basic residues" evidence="5">
    <location>
        <begin position="245"/>
        <end position="256"/>
    </location>
</feature>
<feature type="compositionally biased region" description="Basic and acidic residues" evidence="5">
    <location>
        <begin position="1"/>
        <end position="11"/>
    </location>
</feature>
<evidence type="ECO:0000256" key="2">
    <source>
        <dbReference type="ARBA" id="ARBA00007175"/>
    </source>
</evidence>
<name>A0A0C2ILG7_9PEZI</name>
<comment type="subcellular location">
    <subcellularLocation>
        <location evidence="1">Nucleus</location>
        <location evidence="1">Nucleolus</location>
    </subcellularLocation>
</comment>
<dbReference type="PANTHER" id="PTHR14577">
    <property type="entry name" value="NUCLEOLAR PROTEIN 12"/>
    <property type="match status" value="1"/>
</dbReference>
<feature type="compositionally biased region" description="Basic and acidic residues" evidence="5">
    <location>
        <begin position="90"/>
        <end position="103"/>
    </location>
</feature>
<feature type="compositionally biased region" description="Basic and acidic residues" evidence="5">
    <location>
        <begin position="59"/>
        <end position="75"/>
    </location>
</feature>
<sequence length="256" mass="29356">MFITRPREKKNPLAVQPRKKRKADYAIEEINFDDSARSDYLTGFHKRKVQRQKQAQEIATEKARQEKIAFRKEASKQSPGVPIDPSPQLKEQRQKDVENHVRQVNEALRQARLAGGEEVTDEEEEGDDEEWGGFSGDEETPTAPEFVDHEEEYIDEDKYTTVTVEAVDIDREGMHALSGRHTSDSEESEAGSDEDGDGDGATKKKRFKKGDPAAADDKDQKKKKEWPKKKKKQFRYESKAERALSRSKNKKGKRSF</sequence>
<evidence type="ECO:0000313" key="6">
    <source>
        <dbReference type="EMBL" id="KIH87850.1"/>
    </source>
</evidence>
<feature type="compositionally biased region" description="Basic residues" evidence="5">
    <location>
        <begin position="223"/>
        <end position="233"/>
    </location>
</feature>
<proteinExistence type="inferred from homology"/>
<gene>
    <name evidence="6" type="ORF">SPBR_05252</name>
</gene>
<dbReference type="Proteomes" id="UP000031575">
    <property type="component" value="Unassembled WGS sequence"/>
</dbReference>
<feature type="region of interest" description="Disordered" evidence="5">
    <location>
        <begin position="1"/>
        <end position="20"/>
    </location>
</feature>
<protein>
    <submittedName>
        <fullName evidence="6">Ribosomal rRNA-processing protein 17</fullName>
    </submittedName>
</protein>
<comment type="caution">
    <text evidence="6">The sequence shown here is derived from an EMBL/GenBank/DDBJ whole genome shotgun (WGS) entry which is preliminary data.</text>
</comment>
<evidence type="ECO:0000256" key="5">
    <source>
        <dbReference type="SAM" id="MobiDB-lite"/>
    </source>
</evidence>
<keyword evidence="7" id="KW-1185">Reference proteome</keyword>
<feature type="compositionally biased region" description="Basic and acidic residues" evidence="5">
    <location>
        <begin position="234"/>
        <end position="244"/>
    </location>
</feature>
<dbReference type="EMBL" id="AWTV01000010">
    <property type="protein sequence ID" value="KIH87850.1"/>
    <property type="molecule type" value="Genomic_DNA"/>
</dbReference>
<keyword evidence="3" id="KW-0175">Coiled coil</keyword>
<organism evidence="6 7">
    <name type="scientific">Sporothrix brasiliensis 5110</name>
    <dbReference type="NCBI Taxonomy" id="1398154"/>
    <lineage>
        <taxon>Eukaryota</taxon>
        <taxon>Fungi</taxon>
        <taxon>Dikarya</taxon>
        <taxon>Ascomycota</taxon>
        <taxon>Pezizomycotina</taxon>
        <taxon>Sordariomycetes</taxon>
        <taxon>Sordariomycetidae</taxon>
        <taxon>Ophiostomatales</taxon>
        <taxon>Ophiostomataceae</taxon>
        <taxon>Sporothrix</taxon>
    </lineage>
</organism>
<feature type="compositionally biased region" description="Basic and acidic residues" evidence="5">
    <location>
        <begin position="209"/>
        <end position="222"/>
    </location>
</feature>
<dbReference type="RefSeq" id="XP_040615860.1">
    <property type="nucleotide sequence ID" value="XM_040763529.1"/>
</dbReference>
<feature type="region of interest" description="Disordered" evidence="5">
    <location>
        <begin position="51"/>
        <end position="256"/>
    </location>
</feature>
<evidence type="ECO:0000256" key="3">
    <source>
        <dbReference type="ARBA" id="ARBA00023054"/>
    </source>
</evidence>
<feature type="compositionally biased region" description="Acidic residues" evidence="5">
    <location>
        <begin position="185"/>
        <end position="198"/>
    </location>
</feature>
<dbReference type="GeneID" id="63678450"/>
<dbReference type="VEuPathDB" id="FungiDB:SPBR_05252"/>
<dbReference type="PANTHER" id="PTHR14577:SF0">
    <property type="entry name" value="NUCLEOLAR PROTEIN 12"/>
    <property type="match status" value="1"/>
</dbReference>
<evidence type="ECO:0000313" key="7">
    <source>
        <dbReference type="Proteomes" id="UP000031575"/>
    </source>
</evidence>
<dbReference type="GO" id="GO:0019843">
    <property type="term" value="F:rRNA binding"/>
    <property type="evidence" value="ECO:0007669"/>
    <property type="project" value="TreeGrafter"/>
</dbReference>
<comment type="similarity">
    <text evidence="2">Belongs to the RRP17 family.</text>
</comment>
<dbReference type="HOGENOM" id="CLU_067149_1_0_1"/>
<dbReference type="OrthoDB" id="551633at2759"/>
<keyword evidence="4" id="KW-0539">Nucleus</keyword>
<evidence type="ECO:0000256" key="1">
    <source>
        <dbReference type="ARBA" id="ARBA00004604"/>
    </source>
</evidence>
<dbReference type="AlphaFoldDB" id="A0A0C2ILG7"/>
<accession>A0A0C2ILG7</accession>
<dbReference type="Pfam" id="PF09805">
    <property type="entry name" value="Nop25"/>
    <property type="match status" value="2"/>
</dbReference>
<dbReference type="InterPro" id="IPR019186">
    <property type="entry name" value="Nucleolar_protein_12"/>
</dbReference>
<evidence type="ECO:0000256" key="4">
    <source>
        <dbReference type="ARBA" id="ARBA00023242"/>
    </source>
</evidence>